<gene>
    <name evidence="2" type="primary">LOC110414204</name>
</gene>
<keyword evidence="1" id="KW-1185">Reference proteome</keyword>
<proteinExistence type="predicted"/>
<dbReference type="RefSeq" id="XP_021280957.1">
    <property type="nucleotide sequence ID" value="XM_021425282.1"/>
</dbReference>
<organism evidence="1 2">
    <name type="scientific">Herrania umbratica</name>
    <dbReference type="NCBI Taxonomy" id="108875"/>
    <lineage>
        <taxon>Eukaryota</taxon>
        <taxon>Viridiplantae</taxon>
        <taxon>Streptophyta</taxon>
        <taxon>Embryophyta</taxon>
        <taxon>Tracheophyta</taxon>
        <taxon>Spermatophyta</taxon>
        <taxon>Magnoliopsida</taxon>
        <taxon>eudicotyledons</taxon>
        <taxon>Gunneridae</taxon>
        <taxon>Pentapetalae</taxon>
        <taxon>rosids</taxon>
        <taxon>malvids</taxon>
        <taxon>Malvales</taxon>
        <taxon>Malvaceae</taxon>
        <taxon>Byttnerioideae</taxon>
        <taxon>Herrania</taxon>
    </lineage>
</organism>
<reference evidence="2" key="1">
    <citation type="submission" date="2025-08" db="UniProtKB">
        <authorList>
            <consortium name="RefSeq"/>
        </authorList>
    </citation>
    <scope>IDENTIFICATION</scope>
    <source>
        <tissue evidence="2">Leaf</tissue>
    </source>
</reference>
<evidence type="ECO:0000313" key="1">
    <source>
        <dbReference type="Proteomes" id="UP000504621"/>
    </source>
</evidence>
<dbReference type="PANTHER" id="PTHR33601:SF22">
    <property type="entry name" value="PROTEIN LITTLE ZIPPER 1"/>
    <property type="match status" value="1"/>
</dbReference>
<dbReference type="AlphaFoldDB" id="A0A6J1A1D6"/>
<dbReference type="GeneID" id="110414204"/>
<protein>
    <submittedName>
        <fullName evidence="2">Protein LITTLE ZIPPER 2</fullName>
    </submittedName>
</protein>
<dbReference type="PANTHER" id="PTHR33601">
    <property type="entry name" value="PROTEIN LITTLE ZIPPER 4"/>
    <property type="match status" value="1"/>
</dbReference>
<name>A0A6J1A1D6_9ROSI</name>
<dbReference type="Proteomes" id="UP000504621">
    <property type="component" value="Unplaced"/>
</dbReference>
<accession>A0A6J1A1D6</accession>
<dbReference type="OrthoDB" id="1918054at2759"/>
<evidence type="ECO:0000313" key="2">
    <source>
        <dbReference type="RefSeq" id="XP_021280957.1"/>
    </source>
</evidence>
<sequence length="108" mass="12823">MCMNSSESIPSRSLYSFYRKRPSKRHNVLVRRLNRWRRLRKGAGTKKVVVGVQTDMQMKNLKLYMQNQSIIEENERLRKKAILLHQENQILLAQLQKKLSNPQNSSQK</sequence>
<dbReference type="InterPro" id="IPR039312">
    <property type="entry name" value="ZPR"/>
</dbReference>